<evidence type="ECO:0000313" key="2">
    <source>
        <dbReference type="Proteomes" id="UP001165960"/>
    </source>
</evidence>
<evidence type="ECO:0000313" key="1">
    <source>
        <dbReference type="EMBL" id="KAJ9049904.1"/>
    </source>
</evidence>
<dbReference type="Proteomes" id="UP001165960">
    <property type="component" value="Unassembled WGS sequence"/>
</dbReference>
<organism evidence="1 2">
    <name type="scientific">Entomophthora muscae</name>
    <dbReference type="NCBI Taxonomy" id="34485"/>
    <lineage>
        <taxon>Eukaryota</taxon>
        <taxon>Fungi</taxon>
        <taxon>Fungi incertae sedis</taxon>
        <taxon>Zoopagomycota</taxon>
        <taxon>Entomophthoromycotina</taxon>
        <taxon>Entomophthoromycetes</taxon>
        <taxon>Entomophthorales</taxon>
        <taxon>Entomophthoraceae</taxon>
        <taxon>Entomophthora</taxon>
    </lineage>
</organism>
<keyword evidence="2" id="KW-1185">Reference proteome</keyword>
<comment type="caution">
    <text evidence="1">The sequence shown here is derived from an EMBL/GenBank/DDBJ whole genome shotgun (WGS) entry which is preliminary data.</text>
</comment>
<proteinExistence type="predicted"/>
<gene>
    <name evidence="1" type="primary">GPR1_1</name>
    <name evidence="1" type="ORF">DSO57_1019807</name>
</gene>
<name>A0ACC2RIQ5_9FUNG</name>
<accession>A0ACC2RIQ5</accession>
<reference evidence="1" key="1">
    <citation type="submission" date="2022-04" db="EMBL/GenBank/DDBJ databases">
        <title>Genome of the entomopathogenic fungus Entomophthora muscae.</title>
        <authorList>
            <person name="Elya C."/>
            <person name="Lovett B.R."/>
            <person name="Lee E."/>
            <person name="Macias A.M."/>
            <person name="Hajek A.E."/>
            <person name="De Bivort B.L."/>
            <person name="Kasson M.T."/>
            <person name="De Fine Licht H.H."/>
            <person name="Stajich J.E."/>
        </authorList>
    </citation>
    <scope>NUCLEOTIDE SEQUENCE</scope>
    <source>
        <strain evidence="1">Berkeley</strain>
    </source>
</reference>
<protein>
    <submittedName>
        <fullName evidence="1">G protein-coupled receptor gpr1</fullName>
    </submittedName>
</protein>
<sequence>MLSVEGFTHDSALSLAVLAGTGAVSLVGLAFNVLLLKSLWRVHESWGTFSFYIIACVAVSDISASLAILGTGVFRALLGFPGLLESAWYCRAFGFTLFLSYSMSGTLLSILSLNRYLLVVHQARLWPPYAWFALGVVSLVSAALLGYTMYNDAFMLDPTFSYCVPAVRGRFEVTSKIIIFFTNIPVIFVCFCYSAIFLVCWRIEHRHQGSPVRHLPLRALLVMLTYLICYTPDFLSIMWLLTMGGHPPFIFYILVPFSLSCILAINPILVVFLSKRVRHEVLLMFAPLTSSPKVYENAASN</sequence>
<dbReference type="EMBL" id="QTSX02007190">
    <property type="protein sequence ID" value="KAJ9049904.1"/>
    <property type="molecule type" value="Genomic_DNA"/>
</dbReference>
<keyword evidence="1" id="KW-0675">Receptor</keyword>